<protein>
    <submittedName>
        <fullName evidence="1">Uncharacterized protein</fullName>
    </submittedName>
</protein>
<evidence type="ECO:0000313" key="2">
    <source>
        <dbReference type="Proteomes" id="UP000235786"/>
    </source>
</evidence>
<evidence type="ECO:0000313" key="1">
    <source>
        <dbReference type="EMBL" id="PMD47540.1"/>
    </source>
</evidence>
<keyword evidence="2" id="KW-1185">Reference proteome</keyword>
<reference evidence="1 2" key="1">
    <citation type="submission" date="2016-04" db="EMBL/GenBank/DDBJ databases">
        <title>A degradative enzymes factory behind the ericoid mycorrhizal symbiosis.</title>
        <authorList>
            <consortium name="DOE Joint Genome Institute"/>
            <person name="Martino E."/>
            <person name="Morin E."/>
            <person name="Grelet G."/>
            <person name="Kuo A."/>
            <person name="Kohler A."/>
            <person name="Daghino S."/>
            <person name="Barry K."/>
            <person name="Choi C."/>
            <person name="Cichocki N."/>
            <person name="Clum A."/>
            <person name="Copeland A."/>
            <person name="Hainaut M."/>
            <person name="Haridas S."/>
            <person name="Labutti K."/>
            <person name="Lindquist E."/>
            <person name="Lipzen A."/>
            <person name="Khouja H.-R."/>
            <person name="Murat C."/>
            <person name="Ohm R."/>
            <person name="Olson A."/>
            <person name="Spatafora J."/>
            <person name="Veneault-Fourrey C."/>
            <person name="Henrissat B."/>
            <person name="Grigoriev I."/>
            <person name="Martin F."/>
            <person name="Perotto S."/>
        </authorList>
    </citation>
    <scope>NUCLEOTIDE SEQUENCE [LARGE SCALE GENOMIC DNA]</scope>
    <source>
        <strain evidence="1 2">F</strain>
    </source>
</reference>
<sequence>MDGSEILEYLIRQIDDGAFDRECFFRQAARGPTRILKALSFEVQTYSLVEARYSRVDVGFLVSSKELPALTAFMDWESSDVHFPNAQADKNHPYGSWFENLHKHLKWIDHSAFESSTATSNAGKSPTIRPLVNVVRKQLEGKSMSINHSSNVLLGCLELGGFRCSMKQIYARLEMDTTSFVWRRAAVTSQTATTTQKPAELFQKSEILVCSPQSLSHPDRVYALKAGIDLELNYLGRVDDFAVYNANCPADLNCALHITGISPGASNEEIIEQIHEGGILSFHRKNPIHGFFSTCAATVVFQERFCS</sequence>
<name>A0A2J6S9W1_HYAVF</name>
<dbReference type="STRING" id="1149755.A0A2J6S9W1"/>
<dbReference type="EMBL" id="KZ613938">
    <property type="protein sequence ID" value="PMD47540.1"/>
    <property type="molecule type" value="Genomic_DNA"/>
</dbReference>
<gene>
    <name evidence="1" type="ORF">L207DRAFT_576317</name>
</gene>
<dbReference type="Proteomes" id="UP000235786">
    <property type="component" value="Unassembled WGS sequence"/>
</dbReference>
<dbReference type="AlphaFoldDB" id="A0A2J6S9W1"/>
<organism evidence="1 2">
    <name type="scientific">Hyaloscypha variabilis (strain UAMH 11265 / GT02V1 / F)</name>
    <name type="common">Meliniomyces variabilis</name>
    <dbReference type="NCBI Taxonomy" id="1149755"/>
    <lineage>
        <taxon>Eukaryota</taxon>
        <taxon>Fungi</taxon>
        <taxon>Dikarya</taxon>
        <taxon>Ascomycota</taxon>
        <taxon>Pezizomycotina</taxon>
        <taxon>Leotiomycetes</taxon>
        <taxon>Helotiales</taxon>
        <taxon>Hyaloscyphaceae</taxon>
        <taxon>Hyaloscypha</taxon>
        <taxon>Hyaloscypha variabilis</taxon>
    </lineage>
</organism>
<accession>A0A2J6S9W1</accession>
<proteinExistence type="predicted"/>